<dbReference type="GeneID" id="19237958"/>
<dbReference type="HOGENOM" id="CLU_000960_22_1_1"/>
<sequence length="663" mass="71436">MTTTDRSLLPVHYNFKFSLSLFFTVIPVLSVNHRVLDDQAIMFSSKKATETNVLDSVLQDIMVSTGSPFAQPPAVEEGWDEYTRTMSAHRNGTGASGFREFLGKGNSELLDWEKYYGEASSRCSTARVLSSPPRAETSRLSKREGGQKESLEEYPQGLQLALIILGVCLSVYIIALNRGIVSTAIPRITDQFRSYDDVGWYGSAYLLTACAFQPLYGRIFMSFHVKISYLLALVVFELGSLVCGLAPNSAVLIIGRAVQGLGSAGIVTGSFVIIGHCVPMVKRPVYFASVGLMFGLGSMTGPIFGGIFTDLVTWRWCFFFNLPIGGATIAVLLFFVNAKEQCINRQPFLQRAAALDHMGTFILLCGFVMFFLALQLGEEVIGWNSARVIGLLVGAGVAFALFAFWEWWKKDAALIPVRIATQRTVIASCLSAIFIYGVMTIHGYCLPIWFQAVRGTSALESGVNMIPYMIANALCSLSAGIVVSKTGYFTPPAIIGCAIATIGCGFVSTLNVDISTAKWIGYEILAAGGLGIAVQIGFTAVQTVVKPEEIPIATSAIVACQSLGGAVFVSVGNTILQNQLVNGGTTGVLAQINVGEVINAGATRFQTIVPEELLPAFLVLYNAALQKVFYLAIGSAGMALLASLPMEWNSVKENKEDEPQITV</sequence>
<dbReference type="InterPro" id="IPR036259">
    <property type="entry name" value="MFS_trans_sf"/>
</dbReference>
<feature type="region of interest" description="Disordered" evidence="5">
    <location>
        <begin position="127"/>
        <end position="148"/>
    </location>
</feature>
<dbReference type="InterPro" id="IPR011701">
    <property type="entry name" value="MFS"/>
</dbReference>
<dbReference type="Proteomes" id="UP000019373">
    <property type="component" value="Unassembled WGS sequence"/>
</dbReference>
<evidence type="ECO:0000313" key="8">
    <source>
        <dbReference type="EMBL" id="ERF72118.1"/>
    </source>
</evidence>
<dbReference type="SUPFAM" id="SSF103473">
    <property type="entry name" value="MFS general substrate transporter"/>
    <property type="match status" value="2"/>
</dbReference>
<gene>
    <name evidence="8" type="ORF">EPUS_02909</name>
</gene>
<evidence type="ECO:0000256" key="5">
    <source>
        <dbReference type="SAM" id="MobiDB-lite"/>
    </source>
</evidence>
<feature type="compositionally biased region" description="Basic and acidic residues" evidence="5">
    <location>
        <begin position="136"/>
        <end position="148"/>
    </location>
</feature>
<dbReference type="CDD" id="cd17502">
    <property type="entry name" value="MFS_Azr1_MDR_like"/>
    <property type="match status" value="1"/>
</dbReference>
<feature type="transmembrane region" description="Helical" evidence="6">
    <location>
        <begin position="158"/>
        <end position="178"/>
    </location>
</feature>
<dbReference type="Gene3D" id="1.20.1720.10">
    <property type="entry name" value="Multidrug resistance protein D"/>
    <property type="match status" value="1"/>
</dbReference>
<feature type="transmembrane region" description="Helical" evidence="6">
    <location>
        <begin position="524"/>
        <end position="545"/>
    </location>
</feature>
<dbReference type="EMBL" id="KE721112">
    <property type="protein sequence ID" value="ERF72118.1"/>
    <property type="molecule type" value="Genomic_DNA"/>
</dbReference>
<feature type="transmembrane region" description="Helical" evidence="6">
    <location>
        <begin position="17"/>
        <end position="36"/>
    </location>
</feature>
<feature type="transmembrane region" description="Helical" evidence="6">
    <location>
        <begin position="425"/>
        <end position="450"/>
    </location>
</feature>
<feature type="domain" description="Major facilitator superfamily (MFS) profile" evidence="7">
    <location>
        <begin position="163"/>
        <end position="651"/>
    </location>
</feature>
<feature type="transmembrane region" description="Helical" evidence="6">
    <location>
        <begin position="465"/>
        <end position="484"/>
    </location>
</feature>
<dbReference type="PROSITE" id="PS50850">
    <property type="entry name" value="MFS"/>
    <property type="match status" value="1"/>
</dbReference>
<feature type="transmembrane region" description="Helical" evidence="6">
    <location>
        <begin position="313"/>
        <end position="336"/>
    </location>
</feature>
<evidence type="ECO:0000256" key="2">
    <source>
        <dbReference type="ARBA" id="ARBA00022692"/>
    </source>
</evidence>
<dbReference type="PANTHER" id="PTHR23501:SF49">
    <property type="entry name" value="MAJOR FACILITATOR SUPERFAMILY (MFS) PROFILE DOMAIN-CONTAINING PROTEIN"/>
    <property type="match status" value="1"/>
</dbReference>
<comment type="subcellular location">
    <subcellularLocation>
        <location evidence="1">Membrane</location>
        <topology evidence="1">Multi-pass membrane protein</topology>
    </subcellularLocation>
</comment>
<evidence type="ECO:0000259" key="7">
    <source>
        <dbReference type="PROSITE" id="PS50850"/>
    </source>
</evidence>
<evidence type="ECO:0000256" key="1">
    <source>
        <dbReference type="ARBA" id="ARBA00004141"/>
    </source>
</evidence>
<feature type="transmembrane region" description="Helical" evidence="6">
    <location>
        <begin position="260"/>
        <end position="278"/>
    </location>
</feature>
<dbReference type="OMA" id="FGMSIQQ"/>
<evidence type="ECO:0000256" key="4">
    <source>
        <dbReference type="ARBA" id="ARBA00023136"/>
    </source>
</evidence>
<proteinExistence type="predicted"/>
<dbReference type="RefSeq" id="XP_007802187.1">
    <property type="nucleotide sequence ID" value="XM_007803996.1"/>
</dbReference>
<evidence type="ECO:0000313" key="9">
    <source>
        <dbReference type="Proteomes" id="UP000019373"/>
    </source>
</evidence>
<feature type="transmembrane region" description="Helical" evidence="6">
    <location>
        <begin position="285"/>
        <end position="307"/>
    </location>
</feature>
<dbReference type="AlphaFoldDB" id="U1GJ10"/>
<dbReference type="Pfam" id="PF07690">
    <property type="entry name" value="MFS_1"/>
    <property type="match status" value="1"/>
</dbReference>
<keyword evidence="4 6" id="KW-0472">Membrane</keyword>
<dbReference type="Gene3D" id="1.20.1250.20">
    <property type="entry name" value="MFS general substrate transporter like domains"/>
    <property type="match status" value="1"/>
</dbReference>
<keyword evidence="3 6" id="KW-1133">Transmembrane helix</keyword>
<protein>
    <recommendedName>
        <fullName evidence="7">Major facilitator superfamily (MFS) profile domain-containing protein</fullName>
    </recommendedName>
</protein>
<evidence type="ECO:0000256" key="6">
    <source>
        <dbReference type="SAM" id="Phobius"/>
    </source>
</evidence>
<feature type="transmembrane region" description="Helical" evidence="6">
    <location>
        <begin position="357"/>
        <end position="376"/>
    </location>
</feature>
<feature type="transmembrane region" description="Helical" evidence="6">
    <location>
        <begin position="552"/>
        <end position="571"/>
    </location>
</feature>
<dbReference type="GO" id="GO:0022857">
    <property type="term" value="F:transmembrane transporter activity"/>
    <property type="evidence" value="ECO:0007669"/>
    <property type="project" value="InterPro"/>
</dbReference>
<dbReference type="GO" id="GO:0005886">
    <property type="term" value="C:plasma membrane"/>
    <property type="evidence" value="ECO:0007669"/>
    <property type="project" value="TreeGrafter"/>
</dbReference>
<reference evidence="9" key="1">
    <citation type="journal article" date="2014" name="BMC Genomics">
        <title>Genome characteristics reveal the impact of lichenization on lichen-forming fungus Endocarpon pusillum Hedwig (Verrucariales, Ascomycota).</title>
        <authorList>
            <person name="Wang Y.-Y."/>
            <person name="Liu B."/>
            <person name="Zhang X.-Y."/>
            <person name="Zhou Q.-M."/>
            <person name="Zhang T."/>
            <person name="Li H."/>
            <person name="Yu Y.-F."/>
            <person name="Zhang X.-L."/>
            <person name="Hao X.-Y."/>
            <person name="Wang M."/>
            <person name="Wang L."/>
            <person name="Wei J.-C."/>
        </authorList>
    </citation>
    <scope>NUCLEOTIDE SEQUENCE [LARGE SCALE GENOMIC DNA]</scope>
    <source>
        <strain evidence="9">Z07020 / HMAS-L-300199</strain>
    </source>
</reference>
<dbReference type="FunFam" id="1.20.1250.20:FF:000196">
    <property type="entry name" value="MFS toxin efflux pump (AflT)"/>
    <property type="match status" value="1"/>
</dbReference>
<accession>U1GJ10</accession>
<dbReference type="eggNOG" id="KOG0254">
    <property type="taxonomic scope" value="Eukaryota"/>
</dbReference>
<dbReference type="OrthoDB" id="10021397at2759"/>
<feature type="transmembrane region" description="Helical" evidence="6">
    <location>
        <begin position="493"/>
        <end position="512"/>
    </location>
</feature>
<keyword evidence="9" id="KW-1185">Reference proteome</keyword>
<keyword evidence="2 6" id="KW-0812">Transmembrane</keyword>
<dbReference type="PANTHER" id="PTHR23501">
    <property type="entry name" value="MAJOR FACILITATOR SUPERFAMILY"/>
    <property type="match status" value="1"/>
</dbReference>
<dbReference type="InterPro" id="IPR020846">
    <property type="entry name" value="MFS_dom"/>
</dbReference>
<name>U1GJ10_ENDPU</name>
<feature type="transmembrane region" description="Helical" evidence="6">
    <location>
        <begin position="388"/>
        <end position="405"/>
    </location>
</feature>
<dbReference type="PRINTS" id="PR01036">
    <property type="entry name" value="TCRTETB"/>
</dbReference>
<organism evidence="8 9">
    <name type="scientific">Endocarpon pusillum (strain Z07020 / HMAS-L-300199)</name>
    <name type="common">Lichen-forming fungus</name>
    <dbReference type="NCBI Taxonomy" id="1263415"/>
    <lineage>
        <taxon>Eukaryota</taxon>
        <taxon>Fungi</taxon>
        <taxon>Dikarya</taxon>
        <taxon>Ascomycota</taxon>
        <taxon>Pezizomycotina</taxon>
        <taxon>Eurotiomycetes</taxon>
        <taxon>Chaetothyriomycetidae</taxon>
        <taxon>Verrucariales</taxon>
        <taxon>Verrucariaceae</taxon>
        <taxon>Endocarpon</taxon>
    </lineage>
</organism>
<evidence type="ECO:0000256" key="3">
    <source>
        <dbReference type="ARBA" id="ARBA00022989"/>
    </source>
</evidence>
<feature type="transmembrane region" description="Helical" evidence="6">
    <location>
        <begin position="628"/>
        <end position="646"/>
    </location>
</feature>
<feature type="transmembrane region" description="Helical" evidence="6">
    <location>
        <begin position="229"/>
        <end position="254"/>
    </location>
</feature>
<feature type="transmembrane region" description="Helical" evidence="6">
    <location>
        <begin position="198"/>
        <end position="217"/>
    </location>
</feature>